<dbReference type="SUPFAM" id="SSF57997">
    <property type="entry name" value="Tropomyosin"/>
    <property type="match status" value="1"/>
</dbReference>
<proteinExistence type="inferred from homology"/>
<keyword evidence="6" id="KW-0963">Cytoplasm</keyword>
<feature type="region of interest" description="Disordered" evidence="11">
    <location>
        <begin position="387"/>
        <end position="420"/>
    </location>
</feature>
<dbReference type="GO" id="GO:0140694">
    <property type="term" value="P:membraneless organelle assembly"/>
    <property type="evidence" value="ECO:0007669"/>
    <property type="project" value="UniProtKB-ARBA"/>
</dbReference>
<name>A0A1I8NMF3_STOCA</name>
<comment type="similarity">
    <text evidence="9">Belongs to the TRAFAC class myosin-kinesin ATPase superfamily. Kinesin family.</text>
</comment>
<sequence length="2733" mass="316408">MSFKNSIQVGIKVRPLLKKEQQTLWRVVNNSIQQADTQAEPFYFDHIFDQDATNQDIFDKMAKHIVHSTIQGFNGTIFAYGQTSSGKTYTMMGDDDNPGVMVLAAKEIFREIELATARQFLLRVGYIEIYNEKIADLLNKKNQELKIHETPNGIITVNCEECIITCEDDLLQLLKQGSKERTVGETNMNERSSRSHAIFRITIESRKMDRSEDDAIIQSVLNLVDLAGSERADQTGARGTRLKEGGHINKSLLFLSNVIKRLSENEDHKYISYRDSKLTRILQDSLGGNALTAIICTIKPTAIEETQSTLNFALRAKSIKNKPQVNETVSDATMMKRMERELKMLRLRLAEEQKKNGSQIKVLQLEEHIGNEGLKFITSDSLHSVRNREKRRRTWCPSSTNIPSLSGVPSNSAAPPSRLQPPKSYHYHTPLVTMRPPVESPPAPKLLAEGAIPDANEEFVPSETVNFERLSPPKSNLTPRCSMTPKVTTNPKLTLEKVEHDLLELQAFTNLENQIDVRHETDSSLKQLVDSLTNRISLLENERIEYIQLKDEHAITCENLSDYESRCDALQIQVSKLTSSNKSANEKLAKYERELAELKKSNEKLEMENREVVNIEFEFKRHKTKAKLRETELIEALNDKEREVSKLEKSLKSISNANLVNSKENLLQLSLTESKIDENGQVCIKCVDLQRILIENEKVTQEFAKLTLEYEELRSNFQQIEKENEHSKLKVSELEELQKNERAECDQLQKELEALRAKLQSIQSDYEQVNLENASKTEECTSLNQQVEVAKQEMVVLQEKYNKLEVSWQEQQQTLKDIECQYAEIESKYKHLQSEYEQLESSKGQSMTDCERLQKENVELQTEIVELKQKVQDVHKQLLEGESAAAAKAQEEKSQETTDLKQQLSEIQTQFNDLQREYDDLSNQLMDNLQESDTLKEQNTKLEEQVKALEMKNLEVTRTEAEISELKSQMEQVLASAERKHSLATPSFHRNSSMRSSGVGIDELCGFEDSPRDDHGDADLLRKFNQLSESIAQIELEHQNGRRRVFKTPTLPQTPNYKLCLRNISSVSRIQKDFVDEMENIHLQGSFKQHSFHIVELSTLENGGERQSSHTNGTNDTNGDVQCAEIDTNVCNDCIDVVTKLKEQITQLRLLNEQEHQSNKSLLENTERTLSEMRDQITQLSAELLEKSIFVENCACKTYQIQIENLEKEKADITLVFEELQEKVNNYTFDGSLRMDCTLSEQSETHTNDLKKDLELLQTKEREMLETLDSQTKMLEDLTQRNLDLEMDLKSAQDQLATQEKEYKEQCHQLQLEILQKLEISASEHRDNMKKYNKEWEERKDTYEAAIKEFEEQIAALKSENEQADLKAQQIEEELQKVKAEFQQLQDQHKELHNQTEVNGEQASASATQQLEVLQEDYRQQQRELHETMQNLKNSEETFAKANEELKGLREELEVLQSQHLRLQEQHKEQENAKTEEMEQLKEDCAQLQTKLQESLKKLEEYMIASDTKGKELEELRETLLSDNNLAEEKAHELQEQLQAKEVCANELSQELEKLKETVKSLNQDIEEQNKAQQELLKDLDTFKHKEEQLSQEKAALDTSLLSLRDEFKQLNDQYNQLVQEKDTICQEKIEFCRKLSILEEKQGSDSELQERMQKMAEEIKQLLQERQQILNKLQIAEAQIQEYCSEDSAREEMIKTFHSKVTSLEAMQSEKDTLCAKLEAEQSEMSKRLELLLDEKQMLEKNLFDLREEDELQQKNSQEQLKSLEEEMTNLKGKLENAEAEKMVLEDKVKELEGLQPKTATLEAELMELKSVSEEKNTLEEHLQAMKNAKSDLETQLQQLKIDSEENLKIIENLRQEKQSLEALQQEKETLQELLDSNTQKMEILEHQSKSLEEQLQRERETAEEKLNELDIAIEKRNAVQSEHDSLLEERQQLVGNIKNLIDQVNGQLEELQKTKADLDDCKQRETKLVKENATLKASLSTLTNSNSNLKLEKCQTEEKLQQCNTELQELRNEYKELEIQLRALAEDKKSLAQQCNQYAEEISSFKDQLTCLKEKENAQEILEQVMLEKSELSQNLVLTNEKLSNKIKEIEVLHKENQDSKYNLELLKHSLQTANYEKEKLESKLQNYQHLSEEKSKLEDTISHLKRSHGTALAELQRTKDQLTQNLIKYEHEFSVFKQNEDTLKHKVEKLEQEMHEMKAKVKSYENLMQEQEEVERSLQAASNQNQKLSDEIQTLKASNQMQNVKIQELEAQLMQTKQAEQDLRVKLCDLQENVGDEQKSLQRQMQDLTTSLAELQLKCDTLQASNTQLEDLNQKLQKQLQEAQIKLQEGTAVQMQLAALNTEYAELKKKLEDTIEEAGRCSQTLIDDLQYHKKLLENQLQSYNELRAEMDNKQKSYEEEKEALTSTVTTLENSKTMLEEKLREITINNLKMDVEKQTTDTSANTSLEGNNGSPRPRRSLESMNTSIEDKISVCLPQKKIQQSNERKNRRLSSFDERRRQSHWSISNDKETMTDPIVPDCNCDELDRKLKECERTLYIRDSQVTALRMELKNHPLKEEKAALVKRLQEEQEKNRNEIKRFKQKIYEQTQKAEKAIAAAAQAETKQQITEATTIPVAPAIQIEKNSVETQTDCDLSASLTTLQGKYNDLINICRYRKTVIKNLEDRIAEKENADGNSMNPMDAAQAVFLQSQCESMKKELNVIKEKYEYAKTVLHKRREEIQKLRSQLNQS</sequence>
<evidence type="ECO:0000256" key="10">
    <source>
        <dbReference type="SAM" id="Coils"/>
    </source>
</evidence>
<evidence type="ECO:0000256" key="2">
    <source>
        <dbReference type="ARBA" id="ARBA00022741"/>
    </source>
</evidence>
<dbReference type="Pfam" id="PF00225">
    <property type="entry name" value="Kinesin"/>
    <property type="match status" value="1"/>
</dbReference>
<feature type="compositionally biased region" description="Polar residues" evidence="11">
    <location>
        <begin position="396"/>
        <end position="414"/>
    </location>
</feature>
<keyword evidence="6" id="KW-0206">Cytoskeleton</keyword>
<keyword evidence="14" id="KW-1185">Reference proteome</keyword>
<dbReference type="SUPFAM" id="SSF52540">
    <property type="entry name" value="P-loop containing nucleoside triphosphate hydrolases"/>
    <property type="match status" value="1"/>
</dbReference>
<keyword evidence="2 9" id="KW-0547">Nucleotide-binding</keyword>
<organism evidence="13 14">
    <name type="scientific">Stomoxys calcitrans</name>
    <name type="common">Stable fly</name>
    <name type="synonym">Conops calcitrans</name>
    <dbReference type="NCBI Taxonomy" id="35570"/>
    <lineage>
        <taxon>Eukaryota</taxon>
        <taxon>Metazoa</taxon>
        <taxon>Ecdysozoa</taxon>
        <taxon>Arthropoda</taxon>
        <taxon>Hexapoda</taxon>
        <taxon>Insecta</taxon>
        <taxon>Pterygota</taxon>
        <taxon>Neoptera</taxon>
        <taxon>Endopterygota</taxon>
        <taxon>Diptera</taxon>
        <taxon>Brachycera</taxon>
        <taxon>Muscomorpha</taxon>
        <taxon>Muscoidea</taxon>
        <taxon>Muscidae</taxon>
        <taxon>Stomoxys</taxon>
    </lineage>
</organism>
<dbReference type="Gene3D" id="1.10.287.1490">
    <property type="match status" value="1"/>
</dbReference>
<evidence type="ECO:0000259" key="12">
    <source>
        <dbReference type="PROSITE" id="PS50067"/>
    </source>
</evidence>
<dbReference type="VEuPathDB" id="VectorBase:SCAU000303"/>
<dbReference type="GO" id="GO:0030071">
    <property type="term" value="P:regulation of mitotic metaphase/anaphase transition"/>
    <property type="evidence" value="ECO:0007669"/>
    <property type="project" value="UniProtKB-ARBA"/>
</dbReference>
<keyword evidence="5 9" id="KW-0505">Motor protein</keyword>
<dbReference type="GO" id="GO:0000779">
    <property type="term" value="C:condensed chromosome, centromeric region"/>
    <property type="evidence" value="ECO:0007669"/>
    <property type="project" value="UniProtKB-ARBA"/>
</dbReference>
<dbReference type="GO" id="GO:0042327">
    <property type="term" value="P:positive regulation of phosphorylation"/>
    <property type="evidence" value="ECO:0007669"/>
    <property type="project" value="UniProtKB-ARBA"/>
</dbReference>
<evidence type="ECO:0000256" key="5">
    <source>
        <dbReference type="ARBA" id="ARBA00023175"/>
    </source>
</evidence>
<evidence type="ECO:0000256" key="6">
    <source>
        <dbReference type="ARBA" id="ARBA00023212"/>
    </source>
</evidence>
<dbReference type="SMART" id="SM00129">
    <property type="entry name" value="KISc"/>
    <property type="match status" value="1"/>
</dbReference>
<evidence type="ECO:0000256" key="8">
    <source>
        <dbReference type="ARBA" id="ARBA00081766"/>
    </source>
</evidence>
<dbReference type="EnsemblMetazoa" id="SCAU000303-RA">
    <property type="protein sequence ID" value="SCAU000303-PA"/>
    <property type="gene ID" value="SCAU000303"/>
</dbReference>
<evidence type="ECO:0000256" key="1">
    <source>
        <dbReference type="ARBA" id="ARBA00004245"/>
    </source>
</evidence>
<dbReference type="InterPro" id="IPR001752">
    <property type="entry name" value="Kinesin_motor_dom"/>
</dbReference>
<dbReference type="GO" id="GO:0003777">
    <property type="term" value="F:microtubule motor activity"/>
    <property type="evidence" value="ECO:0007669"/>
    <property type="project" value="InterPro"/>
</dbReference>
<dbReference type="STRING" id="35570.A0A1I8NMF3"/>
<dbReference type="GO" id="GO:0000278">
    <property type="term" value="P:mitotic cell cycle"/>
    <property type="evidence" value="ECO:0007669"/>
    <property type="project" value="UniProtKB-ARBA"/>
</dbReference>
<feature type="coiled-coil region" evidence="10">
    <location>
        <begin position="1995"/>
        <end position="2431"/>
    </location>
</feature>
<evidence type="ECO:0000256" key="7">
    <source>
        <dbReference type="ARBA" id="ARBA00070169"/>
    </source>
</evidence>
<evidence type="ECO:0000256" key="11">
    <source>
        <dbReference type="SAM" id="MobiDB-lite"/>
    </source>
</evidence>
<feature type="coiled-coil region" evidence="10">
    <location>
        <begin position="689"/>
        <end position="976"/>
    </location>
</feature>
<dbReference type="GO" id="GO:0005874">
    <property type="term" value="C:microtubule"/>
    <property type="evidence" value="ECO:0007669"/>
    <property type="project" value="TreeGrafter"/>
</dbReference>
<reference evidence="13" key="1">
    <citation type="submission" date="2020-05" db="UniProtKB">
        <authorList>
            <consortium name="EnsemblMetazoa"/>
        </authorList>
    </citation>
    <scope>IDENTIFICATION</scope>
    <source>
        <strain evidence="13">USDA</strain>
    </source>
</reference>
<dbReference type="PROSITE" id="PS50067">
    <property type="entry name" value="KINESIN_MOTOR_2"/>
    <property type="match status" value="1"/>
</dbReference>
<dbReference type="GO" id="GO:0007018">
    <property type="term" value="P:microtubule-based movement"/>
    <property type="evidence" value="ECO:0007669"/>
    <property type="project" value="InterPro"/>
</dbReference>
<gene>
    <name evidence="13" type="primary">106085127</name>
</gene>
<dbReference type="InterPro" id="IPR027417">
    <property type="entry name" value="P-loop_NTPase"/>
</dbReference>
<dbReference type="OrthoDB" id="21525at2759"/>
<dbReference type="GO" id="GO:0043515">
    <property type="term" value="F:kinetochore binding"/>
    <property type="evidence" value="ECO:0007669"/>
    <property type="project" value="UniProtKB-ARBA"/>
</dbReference>
<feature type="coiled-coil region" evidence="10">
    <location>
        <begin position="1163"/>
        <end position="1223"/>
    </location>
</feature>
<comment type="subcellular location">
    <subcellularLocation>
        <location evidence="1">Cytoplasm</location>
        <location evidence="1">Cytoskeleton</location>
    </subcellularLocation>
</comment>
<keyword evidence="4 10" id="KW-0175">Coiled coil</keyword>
<evidence type="ECO:0000313" key="14">
    <source>
        <dbReference type="Proteomes" id="UP000095300"/>
    </source>
</evidence>
<dbReference type="Proteomes" id="UP000095300">
    <property type="component" value="Unassembled WGS sequence"/>
</dbReference>
<feature type="domain" description="Kinesin motor" evidence="12">
    <location>
        <begin position="6"/>
        <end position="319"/>
    </location>
</feature>
<dbReference type="GO" id="GO:0005524">
    <property type="term" value="F:ATP binding"/>
    <property type="evidence" value="ECO:0007669"/>
    <property type="project" value="UniProtKB-UniRule"/>
</dbReference>
<dbReference type="PROSITE" id="PS00411">
    <property type="entry name" value="KINESIN_MOTOR_1"/>
    <property type="match status" value="1"/>
</dbReference>
<dbReference type="GO" id="GO:0000226">
    <property type="term" value="P:microtubule cytoskeleton organization"/>
    <property type="evidence" value="ECO:0007669"/>
    <property type="project" value="UniProtKB-ARBA"/>
</dbReference>
<keyword evidence="3 9" id="KW-0067">ATP-binding</keyword>
<evidence type="ECO:0000256" key="9">
    <source>
        <dbReference type="PROSITE-ProRule" id="PRU00283"/>
    </source>
</evidence>
<evidence type="ECO:0000256" key="4">
    <source>
        <dbReference type="ARBA" id="ARBA00023054"/>
    </source>
</evidence>
<accession>A0A1I8NMF3</accession>
<dbReference type="GO" id="GO:0008608">
    <property type="term" value="P:attachment of spindle microtubules to kinetochore"/>
    <property type="evidence" value="ECO:0007669"/>
    <property type="project" value="UniProtKB-ARBA"/>
</dbReference>
<dbReference type="GO" id="GO:0008017">
    <property type="term" value="F:microtubule binding"/>
    <property type="evidence" value="ECO:0007669"/>
    <property type="project" value="InterPro"/>
</dbReference>
<feature type="region of interest" description="Disordered" evidence="11">
    <location>
        <begin position="2436"/>
        <end position="2513"/>
    </location>
</feature>
<dbReference type="InterPro" id="IPR036961">
    <property type="entry name" value="Kinesin_motor_dom_sf"/>
</dbReference>
<feature type="coiled-coil region" evidence="10">
    <location>
        <begin position="529"/>
        <end position="657"/>
    </location>
</feature>
<dbReference type="Gene3D" id="3.40.850.10">
    <property type="entry name" value="Kinesin motor domain"/>
    <property type="match status" value="1"/>
</dbReference>
<dbReference type="FunFam" id="3.40.850.10:FF:000026">
    <property type="entry name" value="Centromere-associated protein E"/>
    <property type="match status" value="1"/>
</dbReference>
<evidence type="ECO:0000256" key="3">
    <source>
        <dbReference type="ARBA" id="ARBA00022840"/>
    </source>
</evidence>
<evidence type="ECO:0000313" key="13">
    <source>
        <dbReference type="EnsemblMetazoa" id="SCAU000303-PA"/>
    </source>
</evidence>
<feature type="binding site" evidence="9">
    <location>
        <begin position="81"/>
        <end position="88"/>
    </location>
    <ligand>
        <name>ATP</name>
        <dbReference type="ChEBI" id="CHEBI:30616"/>
    </ligand>
</feature>
<dbReference type="InterPro" id="IPR027640">
    <property type="entry name" value="Kinesin-like_fam"/>
</dbReference>
<dbReference type="PRINTS" id="PR00380">
    <property type="entry name" value="KINESINHEAVY"/>
</dbReference>
<feature type="compositionally biased region" description="Polar residues" evidence="11">
    <location>
        <begin position="2442"/>
        <end position="2456"/>
    </location>
</feature>
<dbReference type="InterPro" id="IPR019821">
    <property type="entry name" value="Kinesin_motor_CS"/>
</dbReference>
<dbReference type="PANTHER" id="PTHR47968">
    <property type="entry name" value="CENTROMERE PROTEIN E"/>
    <property type="match status" value="1"/>
</dbReference>
<dbReference type="PANTHER" id="PTHR47968:SF75">
    <property type="entry name" value="CENTROMERE-ASSOCIATED PROTEIN E"/>
    <property type="match status" value="1"/>
</dbReference>
<feature type="coiled-coil region" evidence="10">
    <location>
        <begin position="1268"/>
        <end position="1966"/>
    </location>
</feature>
<protein>
    <recommendedName>
        <fullName evidence="7">Centromere-associated protein E</fullName>
    </recommendedName>
    <alternativeName>
        <fullName evidence="8">Centromere protein E</fullName>
    </alternativeName>
</protein>
<feature type="coiled-coil region" evidence="10">
    <location>
        <begin position="2559"/>
        <end position="2586"/>
    </location>
</feature>